<evidence type="ECO:0000313" key="1">
    <source>
        <dbReference type="EMBL" id="KAG1781974.1"/>
    </source>
</evidence>
<comment type="caution">
    <text evidence="1">The sequence shown here is derived from an EMBL/GenBank/DDBJ whole genome shotgun (WGS) entry which is preliminary data.</text>
</comment>
<organism evidence="1 2">
    <name type="scientific">Suillus placidus</name>
    <dbReference type="NCBI Taxonomy" id="48579"/>
    <lineage>
        <taxon>Eukaryota</taxon>
        <taxon>Fungi</taxon>
        <taxon>Dikarya</taxon>
        <taxon>Basidiomycota</taxon>
        <taxon>Agaricomycotina</taxon>
        <taxon>Agaricomycetes</taxon>
        <taxon>Agaricomycetidae</taxon>
        <taxon>Boletales</taxon>
        <taxon>Suillineae</taxon>
        <taxon>Suillaceae</taxon>
        <taxon>Suillus</taxon>
    </lineage>
</organism>
<dbReference type="AlphaFoldDB" id="A0A9P7A3W4"/>
<dbReference type="Gene3D" id="3.40.50.720">
    <property type="entry name" value="NAD(P)-binding Rossmann-like Domain"/>
    <property type="match status" value="1"/>
</dbReference>
<reference evidence="1" key="1">
    <citation type="journal article" date="2020" name="New Phytol.">
        <title>Comparative genomics reveals dynamic genome evolution in host specialist ectomycorrhizal fungi.</title>
        <authorList>
            <person name="Lofgren L.A."/>
            <person name="Nguyen N.H."/>
            <person name="Vilgalys R."/>
            <person name="Ruytinx J."/>
            <person name="Liao H.L."/>
            <person name="Branco S."/>
            <person name="Kuo A."/>
            <person name="LaButti K."/>
            <person name="Lipzen A."/>
            <person name="Andreopoulos W."/>
            <person name="Pangilinan J."/>
            <person name="Riley R."/>
            <person name="Hundley H."/>
            <person name="Na H."/>
            <person name="Barry K."/>
            <person name="Grigoriev I.V."/>
            <person name="Stajich J.E."/>
            <person name="Kennedy P.G."/>
        </authorList>
    </citation>
    <scope>NUCLEOTIDE SEQUENCE</scope>
    <source>
        <strain evidence="1">DOB743</strain>
    </source>
</reference>
<name>A0A9P7A3W4_9AGAM</name>
<evidence type="ECO:0000313" key="2">
    <source>
        <dbReference type="Proteomes" id="UP000714275"/>
    </source>
</evidence>
<accession>A0A9P7A3W4</accession>
<dbReference type="InterPro" id="IPR036291">
    <property type="entry name" value="NAD(P)-bd_dom_sf"/>
</dbReference>
<dbReference type="Proteomes" id="UP000714275">
    <property type="component" value="Unassembled WGS sequence"/>
</dbReference>
<dbReference type="SUPFAM" id="SSF51735">
    <property type="entry name" value="NAD(P)-binding Rossmann-fold domains"/>
    <property type="match status" value="1"/>
</dbReference>
<gene>
    <name evidence="1" type="ORF">EV702DRAFT_498770</name>
</gene>
<proteinExistence type="predicted"/>
<keyword evidence="2" id="KW-1185">Reference proteome</keyword>
<sequence>MVANAGRILVKPMIDCASSIPMCTGRFCLRVAAQAMTKQGCGRRIIISASSVAGKNVFALNGIYCASKTAIRSRT</sequence>
<protein>
    <submittedName>
        <fullName evidence="1">Uncharacterized protein</fullName>
    </submittedName>
</protein>
<dbReference type="OrthoDB" id="1393670at2759"/>
<dbReference type="EMBL" id="JABBWD010000004">
    <property type="protein sequence ID" value="KAG1781974.1"/>
    <property type="molecule type" value="Genomic_DNA"/>
</dbReference>